<sequence length="257" mass="28252">MSFIMAHELFHCVQSASISNNDTTGSAWWVEGSAHWFAHMAQPDHVVERYTESANHFERVSLEKPLSAFDYSAWPFFAWVAQYRGNAGAVMLLLKGMPNAPHTNDDIAGLLSPDDWDDFSRKYSAYQIKITDRVPVNPRPRARLAKTEISLPNVGDERDYSFIRTTGALLRYKILLSPGDWEFTTQSGGAMFLSEFSGSGDPSPAWQKVSGAGGKITLNVPCGSDTQYALVGFGSTAADGDFVLNAKKVGDPVQAYL</sequence>
<organism evidence="1">
    <name type="scientific">hydrothermal vent metagenome</name>
    <dbReference type="NCBI Taxonomy" id="652676"/>
    <lineage>
        <taxon>unclassified sequences</taxon>
        <taxon>metagenomes</taxon>
        <taxon>ecological metagenomes</taxon>
    </lineage>
</organism>
<name>A0A3B0S9L2_9ZZZZ</name>
<accession>A0A3B0S9L2</accession>
<proteinExistence type="predicted"/>
<evidence type="ECO:0000313" key="1">
    <source>
        <dbReference type="EMBL" id="VAV97576.1"/>
    </source>
</evidence>
<dbReference type="AlphaFoldDB" id="A0A3B0S9L2"/>
<gene>
    <name evidence="1" type="ORF">MNBD_ALPHA07-2094</name>
</gene>
<reference evidence="1" key="1">
    <citation type="submission" date="2018-06" db="EMBL/GenBank/DDBJ databases">
        <authorList>
            <person name="Zhirakovskaya E."/>
        </authorList>
    </citation>
    <scope>NUCLEOTIDE SEQUENCE</scope>
</reference>
<dbReference type="EMBL" id="UOEG01000165">
    <property type="protein sequence ID" value="VAV97576.1"/>
    <property type="molecule type" value="Genomic_DNA"/>
</dbReference>
<protein>
    <submittedName>
        <fullName evidence="1">Uncharacterized protein</fullName>
    </submittedName>
</protein>